<dbReference type="Proteomes" id="UP000693946">
    <property type="component" value="Unassembled WGS sequence"/>
</dbReference>
<comment type="caution">
    <text evidence="1">The sequence shown here is derived from an EMBL/GenBank/DDBJ whole genome shotgun (WGS) entry which is preliminary data.</text>
</comment>
<proteinExistence type="predicted"/>
<feature type="non-terminal residue" evidence="1">
    <location>
        <position position="81"/>
    </location>
</feature>
<evidence type="ECO:0000313" key="2">
    <source>
        <dbReference type="Proteomes" id="UP000693946"/>
    </source>
</evidence>
<keyword evidence="2" id="KW-1185">Reference proteome</keyword>
<organism evidence="1 2">
    <name type="scientific">Solea senegalensis</name>
    <name type="common">Senegalese sole</name>
    <dbReference type="NCBI Taxonomy" id="28829"/>
    <lineage>
        <taxon>Eukaryota</taxon>
        <taxon>Metazoa</taxon>
        <taxon>Chordata</taxon>
        <taxon>Craniata</taxon>
        <taxon>Vertebrata</taxon>
        <taxon>Euteleostomi</taxon>
        <taxon>Actinopterygii</taxon>
        <taxon>Neopterygii</taxon>
        <taxon>Teleostei</taxon>
        <taxon>Neoteleostei</taxon>
        <taxon>Acanthomorphata</taxon>
        <taxon>Carangaria</taxon>
        <taxon>Pleuronectiformes</taxon>
        <taxon>Pleuronectoidei</taxon>
        <taxon>Soleidae</taxon>
        <taxon>Solea</taxon>
    </lineage>
</organism>
<dbReference type="EMBL" id="JAGKHQ010000334">
    <property type="protein sequence ID" value="KAG7469001.1"/>
    <property type="molecule type" value="Genomic_DNA"/>
</dbReference>
<reference evidence="1 2" key="1">
    <citation type="journal article" date="2021" name="Sci. Rep.">
        <title>Chromosome anchoring in Senegalese sole (Solea senegalensis) reveals sex-associated markers and genome rearrangements in flatfish.</title>
        <authorList>
            <person name="Guerrero-Cozar I."/>
            <person name="Gomez-Garrido J."/>
            <person name="Berbel C."/>
            <person name="Martinez-Blanch J.F."/>
            <person name="Alioto T."/>
            <person name="Claros M.G."/>
            <person name="Gagnaire P.A."/>
            <person name="Manchado M."/>
        </authorList>
    </citation>
    <scope>NUCLEOTIDE SEQUENCE [LARGE SCALE GENOMIC DNA]</scope>
    <source>
        <strain evidence="1">Sse05_10M</strain>
    </source>
</reference>
<name>A0AAV6PL50_SOLSE</name>
<evidence type="ECO:0000313" key="1">
    <source>
        <dbReference type="EMBL" id="KAG7469001.1"/>
    </source>
</evidence>
<protein>
    <submittedName>
        <fullName evidence="1">Uncharacterized protein</fullName>
    </submittedName>
</protein>
<gene>
    <name evidence="1" type="ORF">JOB18_034284</name>
</gene>
<accession>A0AAV6PL50</accession>
<sequence length="81" mass="9377">MVNMSHSSDNLKSSSSTARVNLVYLSLHRHWGDFYFYDSMSCDSSTVQHDDTPVERPQIPAEIKRRKRGYRAGIKCQAKKR</sequence>
<dbReference type="AlphaFoldDB" id="A0AAV6PL50"/>